<dbReference type="Gene3D" id="3.40.710.10">
    <property type="entry name" value="DD-peptidase/beta-lactamase superfamily"/>
    <property type="match status" value="2"/>
</dbReference>
<evidence type="ECO:0000256" key="2">
    <source>
        <dbReference type="ARBA" id="ARBA00022801"/>
    </source>
</evidence>
<proteinExistence type="inferred from homology"/>
<reference evidence="3" key="1">
    <citation type="submission" date="2020-05" db="EMBL/GenBank/DDBJ databases">
        <authorList>
            <person name="Chiriac C."/>
            <person name="Salcher M."/>
            <person name="Ghai R."/>
            <person name="Kavagutti S V."/>
        </authorList>
    </citation>
    <scope>NUCLEOTIDE SEQUENCE</scope>
</reference>
<gene>
    <name evidence="3" type="ORF">UFOPK1419_00442</name>
</gene>
<comment type="similarity">
    <text evidence="1">Belongs to the peptidase S13 family.</text>
</comment>
<dbReference type="AlphaFoldDB" id="A0A6J6BEP6"/>
<accession>A0A6J6BEP6</accession>
<dbReference type="SUPFAM" id="SSF56601">
    <property type="entry name" value="beta-lactamase/transpeptidase-like"/>
    <property type="match status" value="1"/>
</dbReference>
<dbReference type="GO" id="GO:0000270">
    <property type="term" value="P:peptidoglycan metabolic process"/>
    <property type="evidence" value="ECO:0007669"/>
    <property type="project" value="TreeGrafter"/>
</dbReference>
<evidence type="ECO:0000256" key="1">
    <source>
        <dbReference type="ARBA" id="ARBA00006096"/>
    </source>
</evidence>
<dbReference type="PANTHER" id="PTHR30023:SF0">
    <property type="entry name" value="PENICILLIN-SENSITIVE CARBOXYPEPTIDASE A"/>
    <property type="match status" value="1"/>
</dbReference>
<dbReference type="GO" id="GO:0006508">
    <property type="term" value="P:proteolysis"/>
    <property type="evidence" value="ECO:0007669"/>
    <property type="project" value="InterPro"/>
</dbReference>
<dbReference type="PANTHER" id="PTHR30023">
    <property type="entry name" value="D-ALANYL-D-ALANINE CARBOXYPEPTIDASE"/>
    <property type="match status" value="1"/>
</dbReference>
<evidence type="ECO:0000313" key="3">
    <source>
        <dbReference type="EMBL" id="CAB4537325.1"/>
    </source>
</evidence>
<dbReference type="InterPro" id="IPR000667">
    <property type="entry name" value="Peptidase_S13"/>
</dbReference>
<dbReference type="InterPro" id="IPR012338">
    <property type="entry name" value="Beta-lactam/transpept-like"/>
</dbReference>
<organism evidence="3">
    <name type="scientific">freshwater metagenome</name>
    <dbReference type="NCBI Taxonomy" id="449393"/>
    <lineage>
        <taxon>unclassified sequences</taxon>
        <taxon>metagenomes</taxon>
        <taxon>ecological metagenomes</taxon>
    </lineage>
</organism>
<protein>
    <submittedName>
        <fullName evidence="3">Unannotated protein</fullName>
    </submittedName>
</protein>
<dbReference type="GO" id="GO:0004185">
    <property type="term" value="F:serine-type carboxypeptidase activity"/>
    <property type="evidence" value="ECO:0007669"/>
    <property type="project" value="InterPro"/>
</dbReference>
<dbReference type="PRINTS" id="PR00922">
    <property type="entry name" value="DADACBPTASE3"/>
</dbReference>
<dbReference type="Pfam" id="PF02113">
    <property type="entry name" value="Peptidase_S13"/>
    <property type="match status" value="2"/>
</dbReference>
<sequence>MKKSLGLCAAMLSTTLILSPSASAFDPVTAAGVFTRLAAAPELSNPSVALIDVSTGETVFESNAYSQRKPASTMKLLSAVATLKYLDPSQVFTTTVSLGTVPDSLVINGEFDPWISMDNRVAKKMKRTSFPRLAFNSLSAAKKNSGGSVKKLKIYYNDLYSNEVSTFKSFYKKRGVTTTFIKVSEEKAISLSAQEVVYSVSPTVKEIMNWFLLWSDNLVSERMARLSSKAAGNEFNDKGVAVTFETILRDLEIDPSKIVIKDASGLSRENKVTARVMAQLLYRVHRDPVLAILIEGLPVGGESGTLRSRYLETAPDAVGLVKAKTGTLTGTVSLAGYVQSGDREYAFVVIADKIRRTNAASDRARKTLDRYLAKIAAPLAQQVVDSATVVTDLQTL</sequence>
<name>A0A6J6BEP6_9ZZZZ</name>
<keyword evidence="2" id="KW-0378">Hydrolase</keyword>
<dbReference type="EMBL" id="CAEZSK010000041">
    <property type="protein sequence ID" value="CAB4537325.1"/>
    <property type="molecule type" value="Genomic_DNA"/>
</dbReference>